<comment type="caution">
    <text evidence="5">The sequence shown here is derived from an EMBL/GenBank/DDBJ whole genome shotgun (WGS) entry which is preliminary data.</text>
</comment>
<dbReference type="InterPro" id="IPR032465">
    <property type="entry name" value="ACMSD"/>
</dbReference>
<comment type="similarity">
    <text evidence="3">Belongs to the metallo-dependent hydrolases superfamily.</text>
</comment>
<dbReference type="PANTHER" id="PTHR21240:SF31">
    <property type="entry name" value="AMIDOHYDROLASE FAMILY PROTEIN (AFU_ORTHOLOGUE AFUA_7G05840)"/>
    <property type="match status" value="1"/>
</dbReference>
<dbReference type="Gene3D" id="3.20.20.140">
    <property type="entry name" value="Metal-dependent hydrolases"/>
    <property type="match status" value="1"/>
</dbReference>
<dbReference type="GO" id="GO:0019748">
    <property type="term" value="P:secondary metabolic process"/>
    <property type="evidence" value="ECO:0007669"/>
    <property type="project" value="TreeGrafter"/>
</dbReference>
<reference evidence="5" key="1">
    <citation type="submission" date="2022-11" db="EMBL/GenBank/DDBJ databases">
        <authorList>
            <person name="Petersen C."/>
        </authorList>
    </citation>
    <scope>NUCLEOTIDE SEQUENCE</scope>
    <source>
        <strain evidence="5">IBT 29864</strain>
    </source>
</reference>
<gene>
    <name evidence="5" type="ORF">N7496_004918</name>
</gene>
<keyword evidence="1 3" id="KW-0210">Decarboxylase</keyword>
<dbReference type="PANTHER" id="PTHR21240">
    <property type="entry name" value="2-AMINO-3-CARBOXYLMUCONATE-6-SEMIALDEHYDE DECARBOXYLASE"/>
    <property type="match status" value="1"/>
</dbReference>
<dbReference type="SUPFAM" id="SSF51556">
    <property type="entry name" value="Metallo-dependent hydrolases"/>
    <property type="match status" value="1"/>
</dbReference>
<evidence type="ECO:0000256" key="1">
    <source>
        <dbReference type="ARBA" id="ARBA00022793"/>
    </source>
</evidence>
<keyword evidence="6" id="KW-1185">Reference proteome</keyword>
<feature type="domain" description="Amidohydrolase-related" evidence="4">
    <location>
        <begin position="44"/>
        <end position="339"/>
    </location>
</feature>
<dbReference type="GeneID" id="81437026"/>
<dbReference type="EMBL" id="JAPZBS010000004">
    <property type="protein sequence ID" value="KAJ5377509.1"/>
    <property type="molecule type" value="Genomic_DNA"/>
</dbReference>
<evidence type="ECO:0000256" key="3">
    <source>
        <dbReference type="RuleBase" id="RU366045"/>
    </source>
</evidence>
<organism evidence="5 6">
    <name type="scientific">Penicillium cataractarum</name>
    <dbReference type="NCBI Taxonomy" id="2100454"/>
    <lineage>
        <taxon>Eukaryota</taxon>
        <taxon>Fungi</taxon>
        <taxon>Dikarya</taxon>
        <taxon>Ascomycota</taxon>
        <taxon>Pezizomycotina</taxon>
        <taxon>Eurotiomycetes</taxon>
        <taxon>Eurotiomycetidae</taxon>
        <taxon>Eurotiales</taxon>
        <taxon>Aspergillaceae</taxon>
        <taxon>Penicillium</taxon>
    </lineage>
</organism>
<name>A0A9W9SHT0_9EURO</name>
<dbReference type="InterPro" id="IPR032466">
    <property type="entry name" value="Metal_Hydrolase"/>
</dbReference>
<dbReference type="InterPro" id="IPR006680">
    <property type="entry name" value="Amidohydro-rel"/>
</dbReference>
<keyword evidence="2 3" id="KW-0456">Lyase</keyword>
<reference evidence="5" key="2">
    <citation type="journal article" date="2023" name="IMA Fungus">
        <title>Comparative genomic study of the Penicillium genus elucidates a diverse pangenome and 15 lateral gene transfer events.</title>
        <authorList>
            <person name="Petersen C."/>
            <person name="Sorensen T."/>
            <person name="Nielsen M.R."/>
            <person name="Sondergaard T.E."/>
            <person name="Sorensen J.L."/>
            <person name="Fitzpatrick D.A."/>
            <person name="Frisvad J.C."/>
            <person name="Nielsen K.L."/>
        </authorList>
    </citation>
    <scope>NUCLEOTIDE SEQUENCE</scope>
    <source>
        <strain evidence="5">IBT 29864</strain>
    </source>
</reference>
<proteinExistence type="inferred from homology"/>
<sequence length="343" mass="38622">MTFKGTVAVEEAVISPDTAWLLEESQQILTPGNSGKQAIEAHKARLLDIHGSRLDTMNAEGVEYMLLSLTSPGCQGIPDQKLAEKTATEFNDWLAGEVSKNPSRFGGLAAISMHDPSQAASELERAVKKLGFYGGIVNDYQLTGPDGLEKVYYDTAFYDPFWKMVQDLDVPVYFHPRYPSAKELQTESSVYGSRMHLLGAGVQFHLDLSFHVYAMCSSGVFDRFPGLKIVVGHLGENIPFNLWRACHWYNKPSKKVARPSQHDYKYYFQHNVFITTSGNFSTPGLKFCVEEIGADRCLFSIDTPYDQIQEAQEWWRSVDIEAETKEMIARRNAIKVFKLPLQA</sequence>
<protein>
    <recommendedName>
        <fullName evidence="4">Amidohydrolase-related domain-containing protein</fullName>
    </recommendedName>
</protein>
<evidence type="ECO:0000313" key="5">
    <source>
        <dbReference type="EMBL" id="KAJ5377509.1"/>
    </source>
</evidence>
<dbReference type="Pfam" id="PF04909">
    <property type="entry name" value="Amidohydro_2"/>
    <property type="match status" value="1"/>
</dbReference>
<dbReference type="OrthoDB" id="432010at2759"/>
<dbReference type="GO" id="GO:0016831">
    <property type="term" value="F:carboxy-lyase activity"/>
    <property type="evidence" value="ECO:0007669"/>
    <property type="project" value="UniProtKB-KW"/>
</dbReference>
<evidence type="ECO:0000313" key="6">
    <source>
        <dbReference type="Proteomes" id="UP001147782"/>
    </source>
</evidence>
<dbReference type="Proteomes" id="UP001147782">
    <property type="component" value="Unassembled WGS sequence"/>
</dbReference>
<evidence type="ECO:0000256" key="2">
    <source>
        <dbReference type="ARBA" id="ARBA00023239"/>
    </source>
</evidence>
<dbReference type="GO" id="GO:0016787">
    <property type="term" value="F:hydrolase activity"/>
    <property type="evidence" value="ECO:0007669"/>
    <property type="project" value="InterPro"/>
</dbReference>
<evidence type="ECO:0000259" key="4">
    <source>
        <dbReference type="Pfam" id="PF04909"/>
    </source>
</evidence>
<dbReference type="AlphaFoldDB" id="A0A9W9SHT0"/>
<dbReference type="GO" id="GO:0005829">
    <property type="term" value="C:cytosol"/>
    <property type="evidence" value="ECO:0007669"/>
    <property type="project" value="TreeGrafter"/>
</dbReference>
<accession>A0A9W9SHT0</accession>
<dbReference type="RefSeq" id="XP_056556372.1">
    <property type="nucleotide sequence ID" value="XM_056697847.1"/>
</dbReference>